<keyword evidence="4" id="KW-0067">ATP-binding</keyword>
<dbReference type="SUPFAM" id="SSF56801">
    <property type="entry name" value="Acetyl-CoA synthetase-like"/>
    <property type="match status" value="1"/>
</dbReference>
<organism evidence="6 7">
    <name type="scientific">Vibrio agarilyticus</name>
    <dbReference type="NCBI Taxonomy" id="2726741"/>
    <lineage>
        <taxon>Bacteria</taxon>
        <taxon>Pseudomonadati</taxon>
        <taxon>Pseudomonadota</taxon>
        <taxon>Gammaproteobacteria</taxon>
        <taxon>Vibrionales</taxon>
        <taxon>Vibrionaceae</taxon>
        <taxon>Vibrio</taxon>
    </lineage>
</organism>
<dbReference type="Pfam" id="PF00501">
    <property type="entry name" value="AMP-binding"/>
    <property type="match status" value="1"/>
</dbReference>
<dbReference type="GO" id="GO:0031956">
    <property type="term" value="F:medium-chain fatty acid-CoA ligase activity"/>
    <property type="evidence" value="ECO:0007669"/>
    <property type="project" value="TreeGrafter"/>
</dbReference>
<comment type="caution">
    <text evidence="6">The sequence shown here is derived from an EMBL/GenBank/DDBJ whole genome shotgun (WGS) entry which is preliminary data.</text>
</comment>
<dbReference type="RefSeq" id="WP_168836966.1">
    <property type="nucleotide sequence ID" value="NZ_JABAIK010000013.1"/>
</dbReference>
<protein>
    <submittedName>
        <fullName evidence="6">O-succinylbenzoate--CoA ligase</fullName>
        <ecNumber evidence="6">6.2.1.26</ecNumber>
    </submittedName>
</protein>
<evidence type="ECO:0000313" key="7">
    <source>
        <dbReference type="Proteomes" id="UP000535589"/>
    </source>
</evidence>
<gene>
    <name evidence="6" type="primary">menE</name>
    <name evidence="6" type="ORF">HGP28_13310</name>
</gene>
<dbReference type="AlphaFoldDB" id="A0A7X8YHZ3"/>
<keyword evidence="3" id="KW-0547">Nucleotide-binding</keyword>
<dbReference type="GO" id="GO:0006631">
    <property type="term" value="P:fatty acid metabolic process"/>
    <property type="evidence" value="ECO:0007669"/>
    <property type="project" value="TreeGrafter"/>
</dbReference>
<evidence type="ECO:0000256" key="2">
    <source>
        <dbReference type="ARBA" id="ARBA00022598"/>
    </source>
</evidence>
<dbReference type="Gene3D" id="3.40.50.980">
    <property type="match status" value="1"/>
</dbReference>
<keyword evidence="1" id="KW-0474">Menaquinone biosynthesis</keyword>
<dbReference type="PROSITE" id="PS00455">
    <property type="entry name" value="AMP_BINDING"/>
    <property type="match status" value="1"/>
</dbReference>
<evidence type="ECO:0000256" key="3">
    <source>
        <dbReference type="ARBA" id="ARBA00022741"/>
    </source>
</evidence>
<dbReference type="InterPro" id="IPR042099">
    <property type="entry name" value="ANL_N_sf"/>
</dbReference>
<dbReference type="PANTHER" id="PTHR43201">
    <property type="entry name" value="ACYL-COA SYNTHETASE"/>
    <property type="match status" value="1"/>
</dbReference>
<dbReference type="InterPro" id="IPR045851">
    <property type="entry name" value="AMP-bd_C_sf"/>
</dbReference>
<dbReference type="CDD" id="cd17630">
    <property type="entry name" value="OSB_MenE-like"/>
    <property type="match status" value="1"/>
</dbReference>
<reference evidence="6 7" key="1">
    <citation type="submission" date="2020-04" db="EMBL/GenBank/DDBJ databases">
        <title>Vibrio sp. SM6, a novel species isolated from seawater.</title>
        <authorList>
            <person name="Wang X."/>
        </authorList>
    </citation>
    <scope>NUCLEOTIDE SEQUENCE [LARGE SCALE GENOMIC DNA]</scope>
    <source>
        <strain evidence="6 7">SM6</strain>
    </source>
</reference>
<keyword evidence="7" id="KW-1185">Reference proteome</keyword>
<dbReference type="GO" id="GO:0008756">
    <property type="term" value="F:o-succinylbenzoate-CoA ligase activity"/>
    <property type="evidence" value="ECO:0007669"/>
    <property type="project" value="UniProtKB-EC"/>
</dbReference>
<dbReference type="GO" id="GO:0009234">
    <property type="term" value="P:menaquinone biosynthetic process"/>
    <property type="evidence" value="ECO:0007669"/>
    <property type="project" value="UniProtKB-KW"/>
</dbReference>
<evidence type="ECO:0000259" key="5">
    <source>
        <dbReference type="Pfam" id="PF00501"/>
    </source>
</evidence>
<dbReference type="NCBIfam" id="NF006539">
    <property type="entry name" value="PRK09029.1"/>
    <property type="match status" value="1"/>
</dbReference>
<dbReference type="GO" id="GO:0005524">
    <property type="term" value="F:ATP binding"/>
    <property type="evidence" value="ECO:0007669"/>
    <property type="project" value="UniProtKB-KW"/>
</dbReference>
<evidence type="ECO:0000313" key="6">
    <source>
        <dbReference type="EMBL" id="NLS13867.1"/>
    </source>
</evidence>
<dbReference type="EC" id="6.2.1.26" evidence="6"/>
<name>A0A7X8YHZ3_9VIBR</name>
<evidence type="ECO:0000256" key="4">
    <source>
        <dbReference type="ARBA" id="ARBA00022840"/>
    </source>
</evidence>
<dbReference type="PANTHER" id="PTHR43201:SF32">
    <property type="entry name" value="2-SUCCINYLBENZOATE--COA LIGASE, CHLOROPLASTIC_PEROXISOMAL"/>
    <property type="match status" value="1"/>
</dbReference>
<accession>A0A7X8YHZ3</accession>
<sequence length="505" mass="54842">MTRLNRVVECAESNHNAQIPKLWLWQEWARSAPNATALRCGSLTLNWRELNQDIARYRALLVRSGVREGDVLTIVGKNTVASVLYYLAALELGMTTAFVMPAPAELIAQKLTTLYSSHETVFIADSNFEPRGDFAAVCHLPLASDWEQQNAFVRGVAEPDVSLRVDVDVDAGRLASLIFTSGSTGAPKAVAHTLEQHMASAQGLLEQLKFGQEDTWLLSLPLYHVSGLAIVHRWLVAGATLKLVEALLFDDLAGVTHASLVPVQLQRLLASGVPLALTHVLLGGSHIPLELATQAAALGIETWVGYGMTEAASTVVAKCLNHSGDQQNSSVGSVLPKRAIQLIDGHIWIGGETLASGYYHQGTLKPLTNAAGWFDSRDLGTICNHELTIIGRADNQFISGGENIHCEEIEAALLQHPTITQAFIVPIVDADYGARPLALIEGGPLLASNQYDSVALTHWLAPRLVRFKHPEHYYPLPQSQDANTVKISRAALKEWVATHTNFQPA</sequence>
<dbReference type="EMBL" id="JABAIK010000013">
    <property type="protein sequence ID" value="NLS13867.1"/>
    <property type="molecule type" value="Genomic_DNA"/>
</dbReference>
<dbReference type="Proteomes" id="UP000535589">
    <property type="component" value="Unassembled WGS sequence"/>
</dbReference>
<dbReference type="Gene3D" id="3.30.300.30">
    <property type="match status" value="1"/>
</dbReference>
<dbReference type="Gene3D" id="3.40.50.12780">
    <property type="entry name" value="N-terminal domain of ligase-like"/>
    <property type="match status" value="1"/>
</dbReference>
<dbReference type="InterPro" id="IPR010192">
    <property type="entry name" value="MenE"/>
</dbReference>
<evidence type="ECO:0000256" key="1">
    <source>
        <dbReference type="ARBA" id="ARBA00022428"/>
    </source>
</evidence>
<proteinExistence type="predicted"/>
<dbReference type="NCBIfam" id="TIGR01923">
    <property type="entry name" value="menE"/>
    <property type="match status" value="1"/>
</dbReference>
<dbReference type="InterPro" id="IPR000873">
    <property type="entry name" value="AMP-dep_synth/lig_dom"/>
</dbReference>
<keyword evidence="2 6" id="KW-0436">Ligase</keyword>
<feature type="domain" description="AMP-dependent synthetase/ligase" evidence="5">
    <location>
        <begin position="26"/>
        <end position="359"/>
    </location>
</feature>
<dbReference type="InterPro" id="IPR020845">
    <property type="entry name" value="AMP-binding_CS"/>
</dbReference>